<feature type="region of interest" description="Disordered" evidence="1">
    <location>
        <begin position="34"/>
        <end position="68"/>
    </location>
</feature>
<evidence type="ECO:0000313" key="2">
    <source>
        <dbReference type="EMBL" id="OTF76466.1"/>
    </source>
</evidence>
<dbReference type="Proteomes" id="UP000194236">
    <property type="component" value="Unassembled WGS sequence"/>
</dbReference>
<accession>A0A1Y3BA67</accession>
<dbReference type="OrthoDB" id="2015333at2759"/>
<sequence>MREWLEQLRTQSQCLGQWRRRRNALPNIMVLRNMNTDMNNDHSDEEENTSQNHSHHERYPSSTLSSSS</sequence>
<comment type="caution">
    <text evidence="2">The sequence shown here is derived from an EMBL/GenBank/DDBJ whole genome shotgun (WGS) entry which is preliminary data.</text>
</comment>
<dbReference type="EMBL" id="MUJZ01037363">
    <property type="protein sequence ID" value="OTF76466.1"/>
    <property type="molecule type" value="Genomic_DNA"/>
</dbReference>
<name>A0A1Y3BA67_EURMA</name>
<reference evidence="2 3" key="1">
    <citation type="submission" date="2017-03" db="EMBL/GenBank/DDBJ databases">
        <title>Genome Survey of Euroglyphus maynei.</title>
        <authorList>
            <person name="Arlian L.G."/>
            <person name="Morgan M.S."/>
            <person name="Rider S.D."/>
        </authorList>
    </citation>
    <scope>NUCLEOTIDE SEQUENCE [LARGE SCALE GENOMIC DNA]</scope>
    <source>
        <strain evidence="2">Arlian Lab</strain>
        <tissue evidence="2">Whole body</tissue>
    </source>
</reference>
<organism evidence="2 3">
    <name type="scientific">Euroglyphus maynei</name>
    <name type="common">Mayne's house dust mite</name>
    <dbReference type="NCBI Taxonomy" id="6958"/>
    <lineage>
        <taxon>Eukaryota</taxon>
        <taxon>Metazoa</taxon>
        <taxon>Ecdysozoa</taxon>
        <taxon>Arthropoda</taxon>
        <taxon>Chelicerata</taxon>
        <taxon>Arachnida</taxon>
        <taxon>Acari</taxon>
        <taxon>Acariformes</taxon>
        <taxon>Sarcoptiformes</taxon>
        <taxon>Astigmata</taxon>
        <taxon>Psoroptidia</taxon>
        <taxon>Analgoidea</taxon>
        <taxon>Pyroglyphidae</taxon>
        <taxon>Pyroglyphinae</taxon>
        <taxon>Euroglyphus</taxon>
    </lineage>
</organism>
<dbReference type="AlphaFoldDB" id="A0A1Y3BA67"/>
<protein>
    <submittedName>
        <fullName evidence="2">Uncharacterized protein</fullName>
    </submittedName>
</protein>
<evidence type="ECO:0000256" key="1">
    <source>
        <dbReference type="SAM" id="MobiDB-lite"/>
    </source>
</evidence>
<gene>
    <name evidence="2" type="ORF">BLA29_002063</name>
</gene>
<keyword evidence="3" id="KW-1185">Reference proteome</keyword>
<proteinExistence type="predicted"/>
<evidence type="ECO:0000313" key="3">
    <source>
        <dbReference type="Proteomes" id="UP000194236"/>
    </source>
</evidence>